<dbReference type="EMBL" id="VXIS01000148">
    <property type="protein sequence ID" value="KAA8900864.1"/>
    <property type="molecule type" value="Genomic_DNA"/>
</dbReference>
<dbReference type="OrthoDB" id="10264376at2759"/>
<gene>
    <name evidence="5" type="ORF">FN846DRAFT_124842</name>
</gene>
<evidence type="ECO:0000256" key="3">
    <source>
        <dbReference type="PROSITE-ProRule" id="PRU00221"/>
    </source>
</evidence>
<feature type="region of interest" description="Disordered" evidence="4">
    <location>
        <begin position="537"/>
        <end position="561"/>
    </location>
</feature>
<feature type="repeat" description="WD" evidence="3">
    <location>
        <begin position="97"/>
        <end position="129"/>
    </location>
</feature>
<keyword evidence="2" id="KW-0677">Repeat</keyword>
<dbReference type="InterPro" id="IPR015943">
    <property type="entry name" value="WD40/YVTN_repeat-like_dom_sf"/>
</dbReference>
<dbReference type="InterPro" id="IPR019775">
    <property type="entry name" value="WD40_repeat_CS"/>
</dbReference>
<dbReference type="PRINTS" id="PR00320">
    <property type="entry name" value="GPROTEINBRPT"/>
</dbReference>
<dbReference type="InterPro" id="IPR036322">
    <property type="entry name" value="WD40_repeat_dom_sf"/>
</dbReference>
<proteinExistence type="predicted"/>
<feature type="region of interest" description="Disordered" evidence="4">
    <location>
        <begin position="1"/>
        <end position="88"/>
    </location>
</feature>
<keyword evidence="1 3" id="KW-0853">WD repeat</keyword>
<dbReference type="PANTHER" id="PTHR16017:SF0">
    <property type="entry name" value="WD REPEAT-CONTAINING PROTEIN 70"/>
    <property type="match status" value="1"/>
</dbReference>
<dbReference type="GO" id="GO:0035861">
    <property type="term" value="C:site of double-strand break"/>
    <property type="evidence" value="ECO:0007669"/>
    <property type="project" value="TreeGrafter"/>
</dbReference>
<dbReference type="InParanoid" id="A0A5J5ERP9"/>
<feature type="region of interest" description="Disordered" evidence="4">
    <location>
        <begin position="467"/>
        <end position="512"/>
    </location>
</feature>
<organism evidence="5 6">
    <name type="scientific">Sphaerosporella brunnea</name>
    <dbReference type="NCBI Taxonomy" id="1250544"/>
    <lineage>
        <taxon>Eukaryota</taxon>
        <taxon>Fungi</taxon>
        <taxon>Dikarya</taxon>
        <taxon>Ascomycota</taxon>
        <taxon>Pezizomycotina</taxon>
        <taxon>Pezizomycetes</taxon>
        <taxon>Pezizales</taxon>
        <taxon>Pyronemataceae</taxon>
        <taxon>Sphaerosporella</taxon>
    </lineage>
</organism>
<dbReference type="SMART" id="SM00320">
    <property type="entry name" value="WD40"/>
    <property type="match status" value="5"/>
</dbReference>
<comment type="caution">
    <text evidence="5">The sequence shown here is derived from an EMBL/GenBank/DDBJ whole genome shotgun (WGS) entry which is preliminary data.</text>
</comment>
<dbReference type="AlphaFoldDB" id="A0A5J5ERP9"/>
<protein>
    <submittedName>
        <fullName evidence="5">WD40-repeat-containing domain protein</fullName>
    </submittedName>
</protein>
<feature type="compositionally biased region" description="Acidic residues" evidence="4">
    <location>
        <begin position="72"/>
        <end position="88"/>
    </location>
</feature>
<dbReference type="Gene3D" id="2.130.10.10">
    <property type="entry name" value="YVTN repeat-like/Quinoprotein amine dehydrogenase"/>
    <property type="match status" value="3"/>
</dbReference>
<dbReference type="GO" id="GO:0005634">
    <property type="term" value="C:nucleus"/>
    <property type="evidence" value="ECO:0007669"/>
    <property type="project" value="TreeGrafter"/>
</dbReference>
<keyword evidence="6" id="KW-1185">Reference proteome</keyword>
<dbReference type="Pfam" id="PF00400">
    <property type="entry name" value="WD40"/>
    <property type="match status" value="3"/>
</dbReference>
<name>A0A5J5ERP9_9PEZI</name>
<evidence type="ECO:0000256" key="1">
    <source>
        <dbReference type="ARBA" id="ARBA00022574"/>
    </source>
</evidence>
<feature type="compositionally biased region" description="Acidic residues" evidence="4">
    <location>
        <begin position="11"/>
        <end position="21"/>
    </location>
</feature>
<evidence type="ECO:0000256" key="2">
    <source>
        <dbReference type="ARBA" id="ARBA00022737"/>
    </source>
</evidence>
<dbReference type="PROSITE" id="PS50082">
    <property type="entry name" value="WD_REPEATS_2"/>
    <property type="match status" value="3"/>
</dbReference>
<dbReference type="Proteomes" id="UP000326924">
    <property type="component" value="Unassembled WGS sequence"/>
</dbReference>
<evidence type="ECO:0000313" key="5">
    <source>
        <dbReference type="EMBL" id="KAA8900864.1"/>
    </source>
</evidence>
<dbReference type="PROSITE" id="PS50294">
    <property type="entry name" value="WD_REPEATS_REGION"/>
    <property type="match status" value="2"/>
</dbReference>
<dbReference type="PROSITE" id="PS00678">
    <property type="entry name" value="WD_REPEATS_1"/>
    <property type="match status" value="1"/>
</dbReference>
<evidence type="ECO:0000313" key="6">
    <source>
        <dbReference type="Proteomes" id="UP000326924"/>
    </source>
</evidence>
<sequence length="561" mass="61805">MSKPLKRIPGEEEEEDEEIEIEQPVLSADDPLRNYLPTSFGRQDVTRNLDELYEKVRRVPAKPPKPPKNQDSDSDSDGDDDDDEDDDEFPVSHAIELKSHARAVSSISLDPSGTRMATASHDCSMKLYDFPGMSMDHLHPFRSIEPTAGSHHVHSATFSQLDNGQNILVVPAATQAKVYTRDGHESVEFVKGDMYLRDMHNTKGHVAEITAGVWHPTNSNLCATASADSTIRIWDINSKRQHKDIMVHKSRAKGGRSRMCCLAWAPAEGGKSLLASVALDGALVLYGGNGPYSRPAMEVKDAHKPDTWTGGIAFSGDGRLLATRGQDQTVKLWDTRKMKMPIASRADFSMPRHPETALVFSSNNTSLLTGDAEGNLHVLSAATLSTSEIHAISSSPIISLVHHTTINQLLLGTAGGSVHILFSPAKSTKGAKSILAAPLRKRHIDDDPSLTTDATAISGDAIVVPSQQPAKRKANDKFKPEMPAPTPWGKSQPDQEHIRKSIALSSMRDEDPREALLKYADKAEKDPMFTGVWKKNQPKTIYMEAQEEEEEEQPDKKKRRW</sequence>
<accession>A0A5J5ERP9</accession>
<dbReference type="InterPro" id="IPR001680">
    <property type="entry name" value="WD40_rpt"/>
</dbReference>
<dbReference type="InterPro" id="IPR020472">
    <property type="entry name" value="WD40_PAC1"/>
</dbReference>
<evidence type="ECO:0000256" key="4">
    <source>
        <dbReference type="SAM" id="MobiDB-lite"/>
    </source>
</evidence>
<dbReference type="PANTHER" id="PTHR16017">
    <property type="entry name" value="GASTRULATION DEFECTIVE PROTEIN 1-RELATED"/>
    <property type="match status" value="1"/>
</dbReference>
<feature type="repeat" description="WD" evidence="3">
    <location>
        <begin position="312"/>
        <end position="343"/>
    </location>
</feature>
<feature type="repeat" description="WD" evidence="3">
    <location>
        <begin position="202"/>
        <end position="244"/>
    </location>
</feature>
<feature type="compositionally biased region" description="Basic and acidic residues" evidence="4">
    <location>
        <begin position="44"/>
        <end position="57"/>
    </location>
</feature>
<dbReference type="InterPro" id="IPR051858">
    <property type="entry name" value="WD_repeat_GAD-1"/>
</dbReference>
<reference evidence="5 6" key="1">
    <citation type="submission" date="2019-09" db="EMBL/GenBank/DDBJ databases">
        <title>Draft genome of the ectomycorrhizal ascomycete Sphaerosporella brunnea.</title>
        <authorList>
            <consortium name="DOE Joint Genome Institute"/>
            <person name="Benucci G.M."/>
            <person name="Marozzi G."/>
            <person name="Antonielli L."/>
            <person name="Sanchez S."/>
            <person name="Marco P."/>
            <person name="Wang X."/>
            <person name="Falini L.B."/>
            <person name="Barry K."/>
            <person name="Haridas S."/>
            <person name="Lipzen A."/>
            <person name="Labutti K."/>
            <person name="Grigoriev I.V."/>
            <person name="Murat C."/>
            <person name="Martin F."/>
            <person name="Albertini E."/>
            <person name="Donnini D."/>
            <person name="Bonito G."/>
        </authorList>
    </citation>
    <scope>NUCLEOTIDE SEQUENCE [LARGE SCALE GENOMIC DNA]</scope>
    <source>
        <strain evidence="5 6">Sb_GMNB300</strain>
    </source>
</reference>
<dbReference type="SUPFAM" id="SSF50978">
    <property type="entry name" value="WD40 repeat-like"/>
    <property type="match status" value="1"/>
</dbReference>